<dbReference type="InterPro" id="IPR002429">
    <property type="entry name" value="CcO_II-like_C"/>
</dbReference>
<dbReference type="InterPro" id="IPR036257">
    <property type="entry name" value="Cyt_c_oxidase_su2_TM_sf"/>
</dbReference>
<keyword evidence="4 16" id="KW-0813">Transport</keyword>
<evidence type="ECO:0000256" key="7">
    <source>
        <dbReference type="ARBA" id="ARBA00022792"/>
    </source>
</evidence>
<dbReference type="EMBL" id="GQ425089">
    <property type="protein sequence ID" value="ACX48400.1"/>
    <property type="molecule type" value="Genomic_DNA"/>
</dbReference>
<keyword evidence="8" id="KW-0460">Magnesium</keyword>
<keyword evidence="10 16" id="KW-0249">Electron transport</keyword>
<dbReference type="PROSITE" id="PS50857">
    <property type="entry name" value="COX2_CUA"/>
    <property type="match status" value="1"/>
</dbReference>
<accession>D0E9E7</accession>
<evidence type="ECO:0000313" key="20">
    <source>
        <dbReference type="EMBL" id="ACX48400.1"/>
    </source>
</evidence>
<evidence type="ECO:0000256" key="15">
    <source>
        <dbReference type="ARBA" id="ARBA00049512"/>
    </source>
</evidence>
<evidence type="ECO:0000256" key="13">
    <source>
        <dbReference type="ARBA" id="ARBA00023128"/>
    </source>
</evidence>
<feature type="domain" description="Cytochrome oxidase subunit II transmembrane region profile" evidence="19">
    <location>
        <begin position="1"/>
        <end position="91"/>
    </location>
</feature>
<comment type="catalytic activity">
    <reaction evidence="15">
        <text>4 Fe(II)-[cytochrome c] + O2 + 8 H(+)(in) = 4 Fe(III)-[cytochrome c] + 2 H2O + 4 H(+)(out)</text>
        <dbReference type="Rhea" id="RHEA:11436"/>
        <dbReference type="Rhea" id="RHEA-COMP:10350"/>
        <dbReference type="Rhea" id="RHEA-COMP:14399"/>
        <dbReference type="ChEBI" id="CHEBI:15377"/>
        <dbReference type="ChEBI" id="CHEBI:15378"/>
        <dbReference type="ChEBI" id="CHEBI:15379"/>
        <dbReference type="ChEBI" id="CHEBI:29033"/>
        <dbReference type="ChEBI" id="CHEBI:29034"/>
        <dbReference type="EC" id="7.1.1.9"/>
    </reaction>
    <physiologicalReaction direction="left-to-right" evidence="15">
        <dbReference type="Rhea" id="RHEA:11437"/>
    </physiologicalReaction>
</comment>
<dbReference type="PANTHER" id="PTHR22888:SF9">
    <property type="entry name" value="CYTOCHROME C OXIDASE SUBUNIT 2"/>
    <property type="match status" value="1"/>
</dbReference>
<dbReference type="PROSITE" id="PS50999">
    <property type="entry name" value="COX2_TM"/>
    <property type="match status" value="1"/>
</dbReference>
<evidence type="ECO:0000256" key="16">
    <source>
        <dbReference type="RuleBase" id="RU000457"/>
    </source>
</evidence>
<evidence type="ECO:0000256" key="12">
    <source>
        <dbReference type="ARBA" id="ARBA00023008"/>
    </source>
</evidence>
<keyword evidence="14 16" id="KW-0472">Membrane</keyword>
<keyword evidence="16" id="KW-0479">Metal-binding</keyword>
<dbReference type="GO" id="GO:0042773">
    <property type="term" value="P:ATP synthesis coupled electron transport"/>
    <property type="evidence" value="ECO:0007669"/>
    <property type="project" value="TreeGrafter"/>
</dbReference>
<evidence type="ECO:0000256" key="11">
    <source>
        <dbReference type="ARBA" id="ARBA00022989"/>
    </source>
</evidence>
<dbReference type="InterPro" id="IPR045187">
    <property type="entry name" value="CcO_II"/>
</dbReference>
<comment type="function">
    <text evidence="16">Component of the cytochrome c oxidase, the last enzyme in the mitochondrial electron transport chain which drives oxidative phosphorylation. The respiratory chain contains 3 multisubunit complexes succinate dehydrogenase (complex II, CII), ubiquinol-cytochrome c oxidoreductase (cytochrome b-c1 complex, complex III, CIII) and cytochrome c oxidase (complex IV, CIV), that cooperate to transfer electrons derived from NADH and succinate to molecular oxygen, creating an electrochemical gradient over the inner membrane that drives transmembrane transport and the ATP synthase. Cytochrome c oxidase is the component of the respiratory chain that catalyzes the reduction of oxygen to water. Electrons originating from reduced cytochrome c in the intermembrane space (IMS) are transferred via the dinuclear copper A center (CU(A)) of subunit 2 and heme A of subunit 1 to the active site in subunit 1, a binuclear center (BNC) formed by heme A3 and copper B (CU(B)). The BNC reduces molecular oxygen to 2 water molecules using 4 electrons from cytochrome c in the IMS and 4 protons from the mitochondrial matrix.</text>
</comment>
<keyword evidence="9" id="KW-1278">Translocase</keyword>
<dbReference type="GO" id="GO:0004129">
    <property type="term" value="F:cytochrome-c oxidase activity"/>
    <property type="evidence" value="ECO:0007669"/>
    <property type="project" value="UniProtKB-EC"/>
</dbReference>
<keyword evidence="11 17" id="KW-1133">Transmembrane helix</keyword>
<dbReference type="Pfam" id="PF02790">
    <property type="entry name" value="COX2_TM"/>
    <property type="match status" value="1"/>
</dbReference>
<feature type="domain" description="Cytochrome oxidase subunit II copper A binding" evidence="18">
    <location>
        <begin position="92"/>
        <end position="178"/>
    </location>
</feature>
<evidence type="ECO:0000256" key="9">
    <source>
        <dbReference type="ARBA" id="ARBA00022967"/>
    </source>
</evidence>
<geneLocation type="mitochondrion" evidence="20"/>
<feature type="transmembrane region" description="Helical" evidence="17">
    <location>
        <begin position="22"/>
        <end position="42"/>
    </location>
</feature>
<dbReference type="SUPFAM" id="SSF81464">
    <property type="entry name" value="Cytochrome c oxidase subunit II-like, transmembrane region"/>
    <property type="match status" value="1"/>
</dbReference>
<comment type="cofactor">
    <cofactor evidence="16">
        <name>Cu cation</name>
        <dbReference type="ChEBI" id="CHEBI:23378"/>
    </cofactor>
    <text evidence="16">Binds a copper A center.</text>
</comment>
<evidence type="ECO:0000256" key="8">
    <source>
        <dbReference type="ARBA" id="ARBA00022842"/>
    </source>
</evidence>
<proteinExistence type="inferred from homology"/>
<evidence type="ECO:0000256" key="6">
    <source>
        <dbReference type="ARBA" id="ARBA00022692"/>
    </source>
</evidence>
<dbReference type="PRINTS" id="PR01166">
    <property type="entry name" value="CYCOXIDASEII"/>
</dbReference>
<keyword evidence="6 16" id="KW-0812">Transmembrane</keyword>
<dbReference type="SUPFAM" id="SSF49503">
    <property type="entry name" value="Cupredoxins"/>
    <property type="match status" value="1"/>
</dbReference>
<protein>
    <recommendedName>
        <fullName evidence="3 16">Cytochrome c oxidase subunit 2</fullName>
    </recommendedName>
</protein>
<keyword evidence="12 16" id="KW-0186">Copper</keyword>
<organism evidence="20">
    <name type="scientific">Neoleonardia extensa</name>
    <dbReference type="NCBI Taxonomy" id="665291"/>
    <lineage>
        <taxon>Eukaryota</taxon>
        <taxon>Metazoa</taxon>
        <taxon>Ecdysozoa</taxon>
        <taxon>Arthropoda</taxon>
        <taxon>Hexapoda</taxon>
        <taxon>Insecta</taxon>
        <taxon>Pterygota</taxon>
        <taxon>Neoptera</taxon>
        <taxon>Paraneoptera</taxon>
        <taxon>Hemiptera</taxon>
        <taxon>Sternorrhyncha</taxon>
        <taxon>Coccoidea</taxon>
        <taxon>Diaspididae</taxon>
        <taxon>Neoleonardia</taxon>
    </lineage>
</organism>
<evidence type="ECO:0000259" key="18">
    <source>
        <dbReference type="PROSITE" id="PS50857"/>
    </source>
</evidence>
<keyword evidence="13 16" id="KW-0496">Mitochondrion</keyword>
<gene>
    <name evidence="20" type="primary">COII</name>
</gene>
<evidence type="ECO:0000256" key="4">
    <source>
        <dbReference type="ARBA" id="ARBA00022448"/>
    </source>
</evidence>
<dbReference type="InterPro" id="IPR011759">
    <property type="entry name" value="Cyt_c_oxidase_su2_TM_dom"/>
</dbReference>
<feature type="transmembrane region" description="Helical" evidence="17">
    <location>
        <begin position="63"/>
        <end position="86"/>
    </location>
</feature>
<dbReference type="InterPro" id="IPR008972">
    <property type="entry name" value="Cupredoxin"/>
</dbReference>
<evidence type="ECO:0000256" key="14">
    <source>
        <dbReference type="ARBA" id="ARBA00023136"/>
    </source>
</evidence>
<dbReference type="Gene3D" id="2.60.40.420">
    <property type="entry name" value="Cupredoxins - blue copper proteins"/>
    <property type="match status" value="1"/>
</dbReference>
<evidence type="ECO:0000256" key="10">
    <source>
        <dbReference type="ARBA" id="ARBA00022982"/>
    </source>
</evidence>
<evidence type="ECO:0000256" key="3">
    <source>
        <dbReference type="ARBA" id="ARBA00015946"/>
    </source>
</evidence>
<feature type="non-terminal residue" evidence="20">
    <location>
        <position position="178"/>
    </location>
</feature>
<evidence type="ECO:0000256" key="1">
    <source>
        <dbReference type="ARBA" id="ARBA00004448"/>
    </source>
</evidence>
<sequence length="178" mass="20831">MLSWMSLNFQNPSSVSMLKLEIFHNFLIIIIINVMMILVLMSKFSLINKFVNKSLFQNQVLELVWTLIPIFCIVLISFISSSLLYFSSEFKFNLLNIKVLASQWFWNYEYSDFDKQFNSYLLNTSDFGFFMLEVDNSLTIPFGHQMMLVLSSFDVIHSWTVPSMNVKVDCIPNQLNSI</sequence>
<dbReference type="Gene3D" id="1.10.287.90">
    <property type="match status" value="1"/>
</dbReference>
<evidence type="ECO:0000256" key="17">
    <source>
        <dbReference type="SAM" id="Phobius"/>
    </source>
</evidence>
<dbReference type="GO" id="GO:0005507">
    <property type="term" value="F:copper ion binding"/>
    <property type="evidence" value="ECO:0007669"/>
    <property type="project" value="InterPro"/>
</dbReference>
<dbReference type="GO" id="GO:0005743">
    <property type="term" value="C:mitochondrial inner membrane"/>
    <property type="evidence" value="ECO:0007669"/>
    <property type="project" value="UniProtKB-SubCell"/>
</dbReference>
<keyword evidence="7 16" id="KW-0999">Mitochondrion inner membrane</keyword>
<name>D0E9E7_9HEMI</name>
<evidence type="ECO:0000256" key="5">
    <source>
        <dbReference type="ARBA" id="ARBA00022660"/>
    </source>
</evidence>
<evidence type="ECO:0000256" key="2">
    <source>
        <dbReference type="ARBA" id="ARBA00007866"/>
    </source>
</evidence>
<reference evidence="20" key="1">
    <citation type="journal article" date="2010" name="Mol. Phylogenet. Evol.">
        <title>A phylogenetic analysis of armored scale insects (Hemiptera: Diaspididae), based upon nuclear, mitochondrial, and endosymbiont gene sequences.</title>
        <authorList>
            <person name="Andersen J.C."/>
            <person name="Wu J."/>
            <person name="Gruwell M.E."/>
            <person name="Gwiazdowski R."/>
            <person name="Santana S.E."/>
            <person name="Feliciano N.M."/>
            <person name="Morse G.E."/>
            <person name="Normark B.B."/>
        </authorList>
    </citation>
    <scope>NUCLEOTIDE SEQUENCE</scope>
    <source>
        <strain evidence="20">D2055A</strain>
    </source>
</reference>
<comment type="similarity">
    <text evidence="2 16">Belongs to the cytochrome c oxidase subunit 2 family.</text>
</comment>
<comment type="subcellular location">
    <subcellularLocation>
        <location evidence="1 16">Mitochondrion inner membrane</location>
        <topology evidence="1 16">Multi-pass membrane protein</topology>
    </subcellularLocation>
</comment>
<dbReference type="AlphaFoldDB" id="D0E9E7"/>
<evidence type="ECO:0000259" key="19">
    <source>
        <dbReference type="PROSITE" id="PS50999"/>
    </source>
</evidence>
<dbReference type="Pfam" id="PF00116">
    <property type="entry name" value="COX2"/>
    <property type="match status" value="1"/>
</dbReference>
<keyword evidence="5 16" id="KW-0679">Respiratory chain</keyword>
<dbReference type="PANTHER" id="PTHR22888">
    <property type="entry name" value="CYTOCHROME C OXIDASE, SUBUNIT II"/>
    <property type="match status" value="1"/>
</dbReference>